<dbReference type="RefSeq" id="WP_085078972.1">
    <property type="nucleotide sequence ID" value="NZ_JACKRZ010000369.1"/>
</dbReference>
<name>A0A1X1ZJV8_9MYCO</name>
<accession>A0A1X1ZJV8</accession>
<dbReference type="EMBL" id="LQPJ01000107">
    <property type="protein sequence ID" value="ORW23610.1"/>
    <property type="molecule type" value="Genomic_DNA"/>
</dbReference>
<evidence type="ECO:0000313" key="2">
    <source>
        <dbReference type="Proteomes" id="UP000193529"/>
    </source>
</evidence>
<protein>
    <submittedName>
        <fullName evidence="1">Uncharacterized protein</fullName>
    </submittedName>
</protein>
<reference evidence="1 2" key="1">
    <citation type="submission" date="2016-01" db="EMBL/GenBank/DDBJ databases">
        <title>The new phylogeny of the genus Mycobacterium.</title>
        <authorList>
            <person name="Tarcisio F."/>
            <person name="Conor M."/>
            <person name="Antonella G."/>
            <person name="Elisabetta G."/>
            <person name="Giulia F.S."/>
            <person name="Sara T."/>
            <person name="Anna F."/>
            <person name="Clotilde B."/>
            <person name="Roberto B."/>
            <person name="Veronica D.S."/>
            <person name="Fabio R."/>
            <person name="Monica P."/>
            <person name="Olivier J."/>
            <person name="Enrico T."/>
            <person name="Nicola S."/>
        </authorList>
    </citation>
    <scope>NUCLEOTIDE SEQUENCE [LARGE SCALE GENOMIC DNA]</scope>
    <source>
        <strain evidence="1 2">DSM 44572</strain>
    </source>
</reference>
<dbReference type="AlphaFoldDB" id="A0A1X1ZJV8"/>
<dbReference type="OrthoDB" id="9947169at2"/>
<gene>
    <name evidence="1" type="ORF">AWC19_11065</name>
</gene>
<dbReference type="Proteomes" id="UP000193529">
    <property type="component" value="Unassembled WGS sequence"/>
</dbReference>
<evidence type="ECO:0000313" key="1">
    <source>
        <dbReference type="EMBL" id="ORW23610.1"/>
    </source>
</evidence>
<organism evidence="1 2">
    <name type="scientific">Mycobacterium palustre</name>
    <dbReference type="NCBI Taxonomy" id="153971"/>
    <lineage>
        <taxon>Bacteria</taxon>
        <taxon>Bacillati</taxon>
        <taxon>Actinomycetota</taxon>
        <taxon>Actinomycetes</taxon>
        <taxon>Mycobacteriales</taxon>
        <taxon>Mycobacteriaceae</taxon>
        <taxon>Mycobacterium</taxon>
        <taxon>Mycobacterium simiae complex</taxon>
    </lineage>
</organism>
<comment type="caution">
    <text evidence="1">The sequence shown here is derived from an EMBL/GenBank/DDBJ whole genome shotgun (WGS) entry which is preliminary data.</text>
</comment>
<proteinExistence type="predicted"/>
<keyword evidence="2" id="KW-1185">Reference proteome</keyword>
<sequence>MNRVRVGKVVIPLAASVTGWQVYRRHRRRQLVLMPKGINAAHGITMRSTIKAARPTSVGR</sequence>
<dbReference type="STRING" id="153971.AWC19_11065"/>